<name>A0AAV4WPM3_CAEEX</name>
<protein>
    <submittedName>
        <fullName evidence="2">Uncharacterized protein</fullName>
    </submittedName>
</protein>
<proteinExistence type="predicted"/>
<comment type="caution">
    <text evidence="2">The sequence shown here is derived from an EMBL/GenBank/DDBJ whole genome shotgun (WGS) entry which is preliminary data.</text>
</comment>
<sequence>MGLRRNNHGSGTFCAPVKLRFAQIIQPGTIKRTSRTRQQPCSLRSADVMVLVPVNLKHEIFALGPFALVLFWLAVLCSKCRVASNGHFGSHTINHFITPKGTCFKIQSDFISEFWPSEKYRRV</sequence>
<feature type="transmembrane region" description="Helical" evidence="1">
    <location>
        <begin position="60"/>
        <end position="77"/>
    </location>
</feature>
<organism evidence="2 3">
    <name type="scientific">Caerostris extrusa</name>
    <name type="common">Bark spider</name>
    <name type="synonym">Caerostris bankana</name>
    <dbReference type="NCBI Taxonomy" id="172846"/>
    <lineage>
        <taxon>Eukaryota</taxon>
        <taxon>Metazoa</taxon>
        <taxon>Ecdysozoa</taxon>
        <taxon>Arthropoda</taxon>
        <taxon>Chelicerata</taxon>
        <taxon>Arachnida</taxon>
        <taxon>Araneae</taxon>
        <taxon>Araneomorphae</taxon>
        <taxon>Entelegynae</taxon>
        <taxon>Araneoidea</taxon>
        <taxon>Araneidae</taxon>
        <taxon>Caerostris</taxon>
    </lineage>
</organism>
<evidence type="ECO:0000313" key="3">
    <source>
        <dbReference type="Proteomes" id="UP001054945"/>
    </source>
</evidence>
<evidence type="ECO:0000256" key="1">
    <source>
        <dbReference type="SAM" id="Phobius"/>
    </source>
</evidence>
<reference evidence="2 3" key="1">
    <citation type="submission" date="2021-06" db="EMBL/GenBank/DDBJ databases">
        <title>Caerostris extrusa draft genome.</title>
        <authorList>
            <person name="Kono N."/>
            <person name="Arakawa K."/>
        </authorList>
    </citation>
    <scope>NUCLEOTIDE SEQUENCE [LARGE SCALE GENOMIC DNA]</scope>
</reference>
<dbReference type="Proteomes" id="UP001054945">
    <property type="component" value="Unassembled WGS sequence"/>
</dbReference>
<keyword evidence="1" id="KW-1133">Transmembrane helix</keyword>
<evidence type="ECO:0000313" key="2">
    <source>
        <dbReference type="EMBL" id="GIY84642.1"/>
    </source>
</evidence>
<dbReference type="AlphaFoldDB" id="A0AAV4WPM3"/>
<keyword evidence="3" id="KW-1185">Reference proteome</keyword>
<gene>
    <name evidence="2" type="ORF">CEXT_55201</name>
</gene>
<keyword evidence="1" id="KW-0472">Membrane</keyword>
<dbReference type="EMBL" id="BPLR01016535">
    <property type="protein sequence ID" value="GIY84642.1"/>
    <property type="molecule type" value="Genomic_DNA"/>
</dbReference>
<accession>A0AAV4WPM3</accession>
<keyword evidence="1" id="KW-0812">Transmembrane</keyword>